<sequence length="2219" mass="255295">MASDNRNRQDNNKRSNRKKNFPNDKLNNNLSEDSAITPSNANTSISYNDGNPHSNENSTISTVRDEPNKRSHRRKKHQNHENNDLNENRNNTAISPHEPSHTYPNAQNNEGNSHLNESSGATMVHDEFKRYNRKNKNKLTDDRNNVLNDDRELYAITPNISNDGDGSQSTNNAMRDKSNNSRPNKKRSPNNENNPNEDKDHIVTAPLDSNSLNNDDDFHSSESSTFATGRGEFQRPNRRKNKLNDNGNNKLNEDSECVAITSHKPSETYSNNENSSQSAHTLVRDGSSNKRSKKGKKFPNNGNNDLNEDINNIANEQSDTYSNTLNNEDNSHVTENSLSAESFDSNLSPTGDVLSNKMRDILSNRTNQMNKVDQSFDNENSSDYSSNSQNTQHFENNFHAENIKLVQEDHGQNSGKGLSLRKNVALSRVLVDSSKNQEDRIQPENVNESDNVTILQHDDNESDNVTILQRDDNETSNPQFRETDANQDANFKENIDSIDKPKSSKQKGKKKVKHDVVESDCDDTDEEDEEDVHSYIVDDDDQNRKDNDSQKNFSDSSIIDDDQNRKDNDSQKNLSDKFTSLQSEQSVQKEILEKVEHDDASMQIYKNASGQNVQQHSVQDGMSTSQPSGITNMVGKLIEKVLPKENDDDVVIVFYVHMPKINDIGMPYVVGNITELGEWNKPTIKLIEKKISGKPTSCWESKPVRIPLAQFEKKVIKYKYAIKEKGKKNKHKPLLVEGGIERVLEADGGDKYEIWMESDRISFPSELKDVYLVKIIYDSVTLENLKEKIMKYEKITKLYPKSTKAATSINFIMSSFLEDKSLEKRLFLCVLLGYYVKERDSQYSSLPLEFQSSLVFDTLQNITAETFPSDTYRILTLTIPLLVRHNCSINSLDWLKIFGVAGFIDPKYEFINYLSDFSYSEKSMPGFLNSFNDLVTPVIRTIEDKEIYAKIAKWLFCQCTVMKFLVNVWQDIIIHSVEIDELLQPNLIERVRYILSRNVLSCVHLYNCYNDLPEQLKIMFIEIFRERSLHLLSSKQFQQWDKNELDLNAILKLLINDQIQWPLEDYFKVLDLVSLSVDLGLLTKFHELLKFVFNTFKEIDESKLSILCKQWYRNLLDRAANFSNSDNKFKDKFAFMAFSHISKVYPYIGKIPIWKTLLEIAVNRVKYTSENIIFKSVDNVVEKLEMPVAEAFIAMVKDKLNSSMCIADNQLMTKIKLICNCSTNELKIPTSSSENILCHIMTRLQTSFDSQTFSEDFHLSLLNSGNFWIQLLKATGSVDKLHSHPQINEVRNAISHLTEILIEGSISISLLQDLLKKDDNFLLTYFGFAIMKEGLSSINKDILTGIREKYRIYGLGLDYLNSFYAEFCPQSIAFDVKEYIDDIYEMHQRKETTTLKDTSLDNYWGMHTEILSIAEDLYKYRKSQTFKNLLNYLIDEEYEGDARNVKWIVKIMPNVFEGYNHWCKSYSKWKAVKFSFAKILWDKVPDITVELDLMDDILKIERSPELMRTLTDISKVTQWIEKLQQLTEVVLIFSIQRDEDEDNWLQDTLNDLRDVETLTLGTLSGSFDLLHERLQMLDDACWTLIKELSLSGDFLDWLRSIADHDIKNLINGVDDHSDERLIQEDTVSSLIQVKQFLLPIMINAENFSLEEFLNEIRNVAETNSSLASKIILCNCNNMALQNMYAAISNRGEVTKEKISNAVKIGVYEFKWTSNDDVCSATLSYSSKNGTKMTYSMSDLQDLRGRALLIAKPASTIYEDEEESRNIMNEFVLQVDKAQNVIDESTKLIEAGHFNYRNYSKEVTGLEQLNSHLKALEKDLKAWESTVSKVQQEHYYLTFFPARHILSFYDYFSNSKGTNRKSCEKTCERLVRYVNFGAKLPQIRNPKDALNVKNNHYKVLCDIGIRLKSIFESLPKEPIPFEECGERVVSDVVYPGKLFVAACSDRSVIPNIIMSLYANSKFYPNAWQLLICTPNTTSEEIAIFIKRCSFASYNGYKDHLFCMANLEVLDYKLQYYVVKQIRSLLDKAKMFYLALICCQESGMHHHILDQFSEDVRVTNGLSTKSMKESYRAICEKVVCVTSNLSGQGKTEWIKQESYRKNFIPRTFLINDGADFGKLVRKFQKFPIRKNLDSLHINIISADNPWEVNMFLFQLLTFGIVSHQSDIVTLPDIRIFIEVASSVDNRLVKSLPIVSYLDTPHLLFNFKKLIVSNEIYSPIQV</sequence>
<proteinExistence type="predicted"/>
<reference evidence="1" key="1">
    <citation type="submission" date="2021-06" db="EMBL/GenBank/DDBJ databases">
        <authorList>
            <person name="Kallberg Y."/>
            <person name="Tangrot J."/>
            <person name="Rosling A."/>
        </authorList>
    </citation>
    <scope>NUCLEOTIDE SEQUENCE</scope>
    <source>
        <strain evidence="1">28 12/20/2015</strain>
    </source>
</reference>
<organism evidence="1 2">
    <name type="scientific">Cetraspora pellucida</name>
    <dbReference type="NCBI Taxonomy" id="1433469"/>
    <lineage>
        <taxon>Eukaryota</taxon>
        <taxon>Fungi</taxon>
        <taxon>Fungi incertae sedis</taxon>
        <taxon>Mucoromycota</taxon>
        <taxon>Glomeromycotina</taxon>
        <taxon>Glomeromycetes</taxon>
        <taxon>Diversisporales</taxon>
        <taxon>Gigasporaceae</taxon>
        <taxon>Cetraspora</taxon>
    </lineage>
</organism>
<name>A0ACA9LSJ7_9GLOM</name>
<gene>
    <name evidence="1" type="ORF">SPELUC_LOCUS5050</name>
</gene>
<protein>
    <submittedName>
        <fullName evidence="1">14520_t:CDS:1</fullName>
    </submittedName>
</protein>
<evidence type="ECO:0000313" key="2">
    <source>
        <dbReference type="Proteomes" id="UP000789366"/>
    </source>
</evidence>
<dbReference type="Proteomes" id="UP000789366">
    <property type="component" value="Unassembled WGS sequence"/>
</dbReference>
<feature type="non-terminal residue" evidence="1">
    <location>
        <position position="2219"/>
    </location>
</feature>
<dbReference type="EMBL" id="CAJVPW010004910">
    <property type="protein sequence ID" value="CAG8547096.1"/>
    <property type="molecule type" value="Genomic_DNA"/>
</dbReference>
<evidence type="ECO:0000313" key="1">
    <source>
        <dbReference type="EMBL" id="CAG8547096.1"/>
    </source>
</evidence>
<comment type="caution">
    <text evidence="1">The sequence shown here is derived from an EMBL/GenBank/DDBJ whole genome shotgun (WGS) entry which is preliminary data.</text>
</comment>
<accession>A0ACA9LSJ7</accession>
<keyword evidence="2" id="KW-1185">Reference proteome</keyword>